<dbReference type="EMBL" id="BMNK01000010">
    <property type="protein sequence ID" value="GGP11357.1"/>
    <property type="molecule type" value="Genomic_DNA"/>
</dbReference>
<dbReference type="PANTHER" id="PTHR43201">
    <property type="entry name" value="ACYL-COA SYNTHETASE"/>
    <property type="match status" value="1"/>
</dbReference>
<reference evidence="4" key="2">
    <citation type="submission" date="2020-09" db="EMBL/GenBank/DDBJ databases">
        <authorList>
            <person name="Sun Q."/>
            <person name="Zhou Y."/>
        </authorList>
    </citation>
    <scope>NUCLEOTIDE SEQUENCE</scope>
    <source>
        <strain evidence="4">CGMCC 4.7430</strain>
    </source>
</reference>
<dbReference type="AlphaFoldDB" id="A0A918E844"/>
<protein>
    <recommendedName>
        <fullName evidence="3">AMP-binding enzyme C-terminal domain-containing protein</fullName>
    </recommendedName>
</protein>
<evidence type="ECO:0000313" key="4">
    <source>
        <dbReference type="EMBL" id="GGP11357.1"/>
    </source>
</evidence>
<name>A0A918E844_9ACTN</name>
<keyword evidence="2" id="KW-0436">Ligase</keyword>
<gene>
    <name evidence="4" type="ORF">GCM10012278_54630</name>
</gene>
<evidence type="ECO:0000259" key="3">
    <source>
        <dbReference type="Pfam" id="PF13193"/>
    </source>
</evidence>
<proteinExistence type="inferred from homology"/>
<sequence>MAIVDRKKELYIVNGFNVSPAEVEALLLLEGSLAQAAVVGVPDPVSGEAGVAYVVPRPGTRADPEALRAWARANMSGYKVPRRMIVVDALPTNVNGKIDKLALRERLAHEG</sequence>
<comment type="similarity">
    <text evidence="1">Belongs to the ATP-dependent AMP-binding enzyme family.</text>
</comment>
<organism evidence="4 5">
    <name type="scientific">Nonomuraea glycinis</name>
    <dbReference type="NCBI Taxonomy" id="2047744"/>
    <lineage>
        <taxon>Bacteria</taxon>
        <taxon>Bacillati</taxon>
        <taxon>Actinomycetota</taxon>
        <taxon>Actinomycetes</taxon>
        <taxon>Streptosporangiales</taxon>
        <taxon>Streptosporangiaceae</taxon>
        <taxon>Nonomuraea</taxon>
    </lineage>
</organism>
<reference evidence="4" key="1">
    <citation type="journal article" date="2014" name="Int. J. Syst. Evol. Microbiol.">
        <title>Complete genome sequence of Corynebacterium casei LMG S-19264T (=DSM 44701T), isolated from a smear-ripened cheese.</title>
        <authorList>
            <consortium name="US DOE Joint Genome Institute (JGI-PGF)"/>
            <person name="Walter F."/>
            <person name="Albersmeier A."/>
            <person name="Kalinowski J."/>
            <person name="Ruckert C."/>
        </authorList>
    </citation>
    <scope>NUCLEOTIDE SEQUENCE</scope>
    <source>
        <strain evidence="4">CGMCC 4.7430</strain>
    </source>
</reference>
<comment type="caution">
    <text evidence="4">The sequence shown here is derived from an EMBL/GenBank/DDBJ whole genome shotgun (WGS) entry which is preliminary data.</text>
</comment>
<dbReference type="Gene3D" id="3.30.300.30">
    <property type="match status" value="1"/>
</dbReference>
<dbReference type="Proteomes" id="UP000660745">
    <property type="component" value="Unassembled WGS sequence"/>
</dbReference>
<accession>A0A918E844</accession>
<dbReference type="Pfam" id="PF13193">
    <property type="entry name" value="AMP-binding_C"/>
    <property type="match status" value="1"/>
</dbReference>
<evidence type="ECO:0000256" key="2">
    <source>
        <dbReference type="ARBA" id="ARBA00022598"/>
    </source>
</evidence>
<dbReference type="SUPFAM" id="SSF56801">
    <property type="entry name" value="Acetyl-CoA synthetase-like"/>
    <property type="match status" value="1"/>
</dbReference>
<evidence type="ECO:0000256" key="1">
    <source>
        <dbReference type="ARBA" id="ARBA00006432"/>
    </source>
</evidence>
<feature type="domain" description="AMP-binding enzyme C-terminal" evidence="3">
    <location>
        <begin position="22"/>
        <end position="97"/>
    </location>
</feature>
<keyword evidence="5" id="KW-1185">Reference proteome</keyword>
<evidence type="ECO:0000313" key="5">
    <source>
        <dbReference type="Proteomes" id="UP000660745"/>
    </source>
</evidence>
<dbReference type="GO" id="GO:0031956">
    <property type="term" value="F:medium-chain fatty acid-CoA ligase activity"/>
    <property type="evidence" value="ECO:0007669"/>
    <property type="project" value="TreeGrafter"/>
</dbReference>
<dbReference type="GO" id="GO:0006631">
    <property type="term" value="P:fatty acid metabolic process"/>
    <property type="evidence" value="ECO:0007669"/>
    <property type="project" value="TreeGrafter"/>
</dbReference>
<dbReference type="PANTHER" id="PTHR43201:SF5">
    <property type="entry name" value="MEDIUM-CHAIN ACYL-COA LIGASE ACSF2, MITOCHONDRIAL"/>
    <property type="match status" value="1"/>
</dbReference>
<dbReference type="RefSeq" id="WP_308426457.1">
    <property type="nucleotide sequence ID" value="NZ_BMNK01000010.1"/>
</dbReference>
<dbReference type="InterPro" id="IPR045851">
    <property type="entry name" value="AMP-bd_C_sf"/>
</dbReference>
<dbReference type="InterPro" id="IPR025110">
    <property type="entry name" value="AMP-bd_C"/>
</dbReference>